<gene>
    <name evidence="1" type="ORF">Dia5BBH33_08940</name>
</gene>
<sequence>MWRFKLSKNNYEKLKALVRDREGYISRAREYFNIIGELPPAYGGQIHHVEWRSHGGGDREDNLILLSFQLHDRVHSASRKERKELEAKFLSYLSCGEVEKWRSEHREELEALYRVAEEEMEKKKRNGCLPKKPKWAAF</sequence>
<organism evidence="1 2">
    <name type="scientific">Dialister hominis</name>
    <dbReference type="NCBI Taxonomy" id="2582419"/>
    <lineage>
        <taxon>Bacteria</taxon>
        <taxon>Bacillati</taxon>
        <taxon>Bacillota</taxon>
        <taxon>Negativicutes</taxon>
        <taxon>Veillonellales</taxon>
        <taxon>Veillonellaceae</taxon>
        <taxon>Dialister</taxon>
    </lineage>
</organism>
<keyword evidence="2" id="KW-1185">Reference proteome</keyword>
<dbReference type="CDD" id="cd00085">
    <property type="entry name" value="HNHc"/>
    <property type="match status" value="1"/>
</dbReference>
<dbReference type="EMBL" id="AP019697">
    <property type="protein sequence ID" value="BBK24959.1"/>
    <property type="molecule type" value="Genomic_DNA"/>
</dbReference>
<proteinExistence type="predicted"/>
<dbReference type="RefSeq" id="WP_143332470.1">
    <property type="nucleotide sequence ID" value="NZ_AP019697.1"/>
</dbReference>
<dbReference type="OrthoDB" id="9779761at2"/>
<dbReference type="GeneID" id="92716108"/>
<dbReference type="Proteomes" id="UP000320585">
    <property type="component" value="Chromosome"/>
</dbReference>
<evidence type="ECO:0000313" key="2">
    <source>
        <dbReference type="Proteomes" id="UP000320585"/>
    </source>
</evidence>
<accession>A0A8D4UU82</accession>
<name>A0A8D4UU82_9FIRM</name>
<evidence type="ECO:0008006" key="3">
    <source>
        <dbReference type="Google" id="ProtNLM"/>
    </source>
</evidence>
<protein>
    <recommendedName>
        <fullName evidence="3">HNH endonuclease</fullName>
    </recommendedName>
</protein>
<reference evidence="2" key="1">
    <citation type="submission" date="2019-05" db="EMBL/GenBank/DDBJ databases">
        <title>Complete genome sequencing of Dialister sp. strain 5BBH33.</title>
        <authorList>
            <person name="Sakamoto M."/>
            <person name="Murakami T."/>
            <person name="Mori H."/>
        </authorList>
    </citation>
    <scope>NUCLEOTIDE SEQUENCE [LARGE SCALE GENOMIC DNA]</scope>
    <source>
        <strain evidence="2">5BBH33</strain>
    </source>
</reference>
<dbReference type="InterPro" id="IPR003615">
    <property type="entry name" value="HNH_nuc"/>
</dbReference>
<evidence type="ECO:0000313" key="1">
    <source>
        <dbReference type="EMBL" id="BBK24959.1"/>
    </source>
</evidence>
<dbReference type="KEGG" id="dho:Dia5BBH33_08940"/>
<dbReference type="AlphaFoldDB" id="A0A8D4UU82"/>